<gene>
    <name evidence="2" type="ORF">EV192_107439</name>
</gene>
<feature type="compositionally biased region" description="Gly residues" evidence="1">
    <location>
        <begin position="352"/>
        <end position="374"/>
    </location>
</feature>
<feature type="compositionally biased region" description="Low complexity" evidence="1">
    <location>
        <begin position="393"/>
        <end position="414"/>
    </location>
</feature>
<keyword evidence="3" id="KW-1185">Reference proteome</keyword>
<proteinExistence type="predicted"/>
<evidence type="ECO:0000313" key="2">
    <source>
        <dbReference type="EMBL" id="TCO56014.1"/>
    </source>
</evidence>
<dbReference type="Proteomes" id="UP000295680">
    <property type="component" value="Unassembled WGS sequence"/>
</dbReference>
<evidence type="ECO:0000256" key="1">
    <source>
        <dbReference type="SAM" id="MobiDB-lite"/>
    </source>
</evidence>
<evidence type="ECO:0000313" key="3">
    <source>
        <dbReference type="Proteomes" id="UP000295680"/>
    </source>
</evidence>
<dbReference type="EMBL" id="SLWS01000007">
    <property type="protein sequence ID" value="TCO56014.1"/>
    <property type="molecule type" value="Genomic_DNA"/>
</dbReference>
<protein>
    <recommendedName>
        <fullName evidence="4">Excreted virulence factor EspC (Type VII ESX diderm)</fullName>
    </recommendedName>
</protein>
<feature type="region of interest" description="Disordered" evidence="1">
    <location>
        <begin position="116"/>
        <end position="144"/>
    </location>
</feature>
<sequence>MSDDGFAVVTAALSAFGGRLASRAEILDESGQNVGTLELGPAMFGTAATEFAAAAKTSADRMCGLMGSSATAVRNAAAGTKQTAAEYEAMDQRNADMFGGVYNDETDPSGPTRVPGGIGPSGSGAWRDGPMPVTGPQRSGGPWDDSGRPVITPLPAMVDLPAGLGGGPGAPKLPRPIVRPTTDGPGATRPAGVDPSMPGGRPAMPAMPAIPKMPQGDPARTPAMPTMPQGGLARTPAVPPMPTVPQGGLARTPAVPPMPTMPQGGLARTPAMPPVPAMPRPPGSGMPVTPSSPAMPRLPGAGEGQPVRVPMGEVPRTPGGTSGMPPGGIPRAPEVPSSGTPRVSEAAAVPLSGGGSAAMPHPGGGGGFGPGNGPAGAPMATGAAPVTGPPPAGSAAGATARPGAGGMAMPPMGGSAAGGGQGGEKERKSAGYIKGEEVFAAPDGNPPPPVIGAQPPEKRR</sequence>
<dbReference type="AlphaFoldDB" id="A0A4R2JB24"/>
<organism evidence="2 3">
    <name type="scientific">Actinocrispum wychmicini</name>
    <dbReference type="NCBI Taxonomy" id="1213861"/>
    <lineage>
        <taxon>Bacteria</taxon>
        <taxon>Bacillati</taxon>
        <taxon>Actinomycetota</taxon>
        <taxon>Actinomycetes</taxon>
        <taxon>Pseudonocardiales</taxon>
        <taxon>Pseudonocardiaceae</taxon>
        <taxon>Actinocrispum</taxon>
    </lineage>
</organism>
<name>A0A4R2JB24_9PSEU</name>
<feature type="region of interest" description="Disordered" evidence="1">
    <location>
        <begin position="179"/>
        <end position="201"/>
    </location>
</feature>
<feature type="region of interest" description="Disordered" evidence="1">
    <location>
        <begin position="314"/>
        <end position="460"/>
    </location>
</feature>
<reference evidence="2 3" key="1">
    <citation type="submission" date="2019-03" db="EMBL/GenBank/DDBJ databases">
        <title>Genomic Encyclopedia of Type Strains, Phase IV (KMG-IV): sequencing the most valuable type-strain genomes for metagenomic binning, comparative biology and taxonomic classification.</title>
        <authorList>
            <person name="Goeker M."/>
        </authorList>
    </citation>
    <scope>NUCLEOTIDE SEQUENCE [LARGE SCALE GENOMIC DNA]</scope>
    <source>
        <strain evidence="2 3">DSM 45934</strain>
    </source>
</reference>
<feature type="compositionally biased region" description="Low complexity" evidence="1">
    <location>
        <begin position="375"/>
        <end position="386"/>
    </location>
</feature>
<dbReference type="RefSeq" id="WP_165960737.1">
    <property type="nucleotide sequence ID" value="NZ_SLWS01000007.1"/>
</dbReference>
<evidence type="ECO:0008006" key="4">
    <source>
        <dbReference type="Google" id="ProtNLM"/>
    </source>
</evidence>
<feature type="compositionally biased region" description="Basic and acidic residues" evidence="1">
    <location>
        <begin position="423"/>
        <end position="437"/>
    </location>
</feature>
<comment type="caution">
    <text evidence="2">The sequence shown here is derived from an EMBL/GenBank/DDBJ whole genome shotgun (WGS) entry which is preliminary data.</text>
</comment>
<accession>A0A4R2JB24</accession>